<dbReference type="InterPro" id="IPR029063">
    <property type="entry name" value="SAM-dependent_MTases_sf"/>
</dbReference>
<dbReference type="GO" id="GO:0008168">
    <property type="term" value="F:methyltransferase activity"/>
    <property type="evidence" value="ECO:0007669"/>
    <property type="project" value="UniProtKB-KW"/>
</dbReference>
<organism evidence="1">
    <name type="scientific">uncultured Desulfobacteraceae bacterium</name>
    <dbReference type="NCBI Taxonomy" id="218296"/>
    <lineage>
        <taxon>Bacteria</taxon>
        <taxon>Pseudomonadati</taxon>
        <taxon>Thermodesulfobacteriota</taxon>
        <taxon>Desulfobacteria</taxon>
        <taxon>Desulfobacterales</taxon>
        <taxon>Desulfobacteraceae</taxon>
        <taxon>environmental samples</taxon>
    </lineage>
</organism>
<accession>A0A484HGI5</accession>
<dbReference type="AlphaFoldDB" id="A0A484HGI5"/>
<dbReference type="SUPFAM" id="SSF53335">
    <property type="entry name" value="S-adenosyl-L-methionine-dependent methyltransferases"/>
    <property type="match status" value="1"/>
</dbReference>
<gene>
    <name evidence="1" type="ORF">EPICR_30255</name>
</gene>
<evidence type="ECO:0000313" key="1">
    <source>
        <dbReference type="EMBL" id="VEN74320.1"/>
    </source>
</evidence>
<proteinExistence type="predicted"/>
<dbReference type="GO" id="GO:0032259">
    <property type="term" value="P:methylation"/>
    <property type="evidence" value="ECO:0007669"/>
    <property type="project" value="UniProtKB-KW"/>
</dbReference>
<dbReference type="Pfam" id="PF13489">
    <property type="entry name" value="Methyltransf_23"/>
    <property type="match status" value="1"/>
</dbReference>
<keyword evidence="1" id="KW-0489">Methyltransferase</keyword>
<name>A0A484HGI5_9BACT</name>
<reference evidence="1" key="1">
    <citation type="submission" date="2019-01" db="EMBL/GenBank/DDBJ databases">
        <authorList>
            <consortium name="Genoscope - CEA"/>
            <person name="William W."/>
        </authorList>
    </citation>
    <scope>NUCLEOTIDE SEQUENCE</scope>
    <source>
        <strain evidence="1">CR-1</strain>
    </source>
</reference>
<keyword evidence="1" id="KW-0808">Transferase</keyword>
<dbReference type="EMBL" id="CAACVI010000023">
    <property type="protein sequence ID" value="VEN74320.1"/>
    <property type="molecule type" value="Genomic_DNA"/>
</dbReference>
<dbReference type="Gene3D" id="3.40.50.150">
    <property type="entry name" value="Vaccinia Virus protein VP39"/>
    <property type="match status" value="1"/>
</dbReference>
<sequence>MRRSWAEAPSICPLCGEAAGLFFEDNRRIYLRCGRCRLIFVPRRHWMAPEDERAVYDLHENDPRDSGYRRFLSRLTGPLLERLPPRQAGLDFGCGPGPTLSAMLEEKGHTVDLYDPFYQNHPEVFEKQYDFICATEVAEHLRDPGADFTRLFAMLKPGGWLAVMTRPARDLQAFSQWHYIRDMTHICFYCLETFQYMAGRFHAGLEFRAPDVALFRKNVPGNHQNRLT</sequence>
<protein>
    <submittedName>
        <fullName evidence="1">SAM-dependent methyltransferase, type 11</fullName>
    </submittedName>
</protein>